<keyword evidence="9" id="KW-0472">Membrane</keyword>
<dbReference type="InterPro" id="IPR038072">
    <property type="entry name" value="GspK_central_sf"/>
</dbReference>
<dbReference type="Proteomes" id="UP000646365">
    <property type="component" value="Unassembled WGS sequence"/>
</dbReference>
<comment type="subcellular location">
    <subcellularLocation>
        <location evidence="1">Cell inner membrane</location>
    </subcellularLocation>
</comment>
<evidence type="ECO:0000259" key="10">
    <source>
        <dbReference type="Pfam" id="PF21687"/>
    </source>
</evidence>
<comment type="caution">
    <text evidence="11">The sequence shown here is derived from an EMBL/GenBank/DDBJ whole genome shotgun (WGS) entry which is preliminary data.</text>
</comment>
<evidence type="ECO:0000313" key="11">
    <source>
        <dbReference type="EMBL" id="GGF51469.1"/>
    </source>
</evidence>
<keyword evidence="3" id="KW-0813">Transport</keyword>
<dbReference type="Pfam" id="PF21687">
    <property type="entry name" value="T2SSK_1st"/>
    <property type="match status" value="1"/>
</dbReference>
<keyword evidence="5" id="KW-0997">Cell inner membrane</keyword>
<dbReference type="EMBL" id="BMJQ01000040">
    <property type="protein sequence ID" value="GGF51469.1"/>
    <property type="molecule type" value="Genomic_DNA"/>
</dbReference>
<feature type="domain" description="T2SS protein K first SAM-like" evidence="10">
    <location>
        <begin position="64"/>
        <end position="146"/>
    </location>
</feature>
<sequence>MRRTTLGLERTSFYWFTSRPFAAQTPMRWHFDNVSQTWEFDGRVLRVAVEDEGGKIDLNASDDPAIRQLLKAVAPQAKGLADKIFDWRDQKGDLHRLQGATGADYAAAGRDYRPRGGPFQSIDELRLVLGTTPEIFDRLAPAVTVFSGRPKANLATAPQGVLMAVMGDDAATADAAIAARAGTAPDGAPQAVAGGIVQAGISTEGWAFSIHVAAMGGRLTESRVVRLLGGMGERFIEQDVRP</sequence>
<reference evidence="11" key="2">
    <citation type="submission" date="2020-09" db="EMBL/GenBank/DDBJ databases">
        <authorList>
            <person name="Sun Q."/>
            <person name="Zhou Y."/>
        </authorList>
    </citation>
    <scope>NUCLEOTIDE SEQUENCE</scope>
    <source>
        <strain evidence="11">CGMCC 1.15725</strain>
    </source>
</reference>
<dbReference type="PANTHER" id="PTHR38831:SF2">
    <property type="entry name" value="TYPE II SECRETION SYSTEM PROTEIN K"/>
    <property type="match status" value="1"/>
</dbReference>
<evidence type="ECO:0000256" key="5">
    <source>
        <dbReference type="ARBA" id="ARBA00022519"/>
    </source>
</evidence>
<dbReference type="GO" id="GO:0005886">
    <property type="term" value="C:plasma membrane"/>
    <property type="evidence" value="ECO:0007669"/>
    <property type="project" value="UniProtKB-SubCell"/>
</dbReference>
<comment type="similarity">
    <text evidence="2">Belongs to the GSP K family.</text>
</comment>
<name>A0A8J2Z0V4_9PROT</name>
<dbReference type="GO" id="GO:0009306">
    <property type="term" value="P:protein secretion"/>
    <property type="evidence" value="ECO:0007669"/>
    <property type="project" value="InterPro"/>
</dbReference>
<keyword evidence="12" id="KW-1185">Reference proteome</keyword>
<keyword evidence="4" id="KW-1003">Cell membrane</keyword>
<evidence type="ECO:0000256" key="3">
    <source>
        <dbReference type="ARBA" id="ARBA00022448"/>
    </source>
</evidence>
<evidence type="ECO:0000256" key="8">
    <source>
        <dbReference type="ARBA" id="ARBA00022989"/>
    </source>
</evidence>
<evidence type="ECO:0000256" key="1">
    <source>
        <dbReference type="ARBA" id="ARBA00004533"/>
    </source>
</evidence>
<dbReference type="Gene3D" id="1.10.40.60">
    <property type="entry name" value="EpsJ-like"/>
    <property type="match status" value="1"/>
</dbReference>
<evidence type="ECO:0000313" key="12">
    <source>
        <dbReference type="Proteomes" id="UP000646365"/>
    </source>
</evidence>
<evidence type="ECO:0000256" key="2">
    <source>
        <dbReference type="ARBA" id="ARBA00007246"/>
    </source>
</evidence>
<dbReference type="PANTHER" id="PTHR38831">
    <property type="entry name" value="TYPE II SECRETION SYSTEM PROTEIN K"/>
    <property type="match status" value="1"/>
</dbReference>
<gene>
    <name evidence="11" type="ORF">GCM10011611_67430</name>
</gene>
<evidence type="ECO:0000256" key="4">
    <source>
        <dbReference type="ARBA" id="ARBA00022475"/>
    </source>
</evidence>
<keyword evidence="7" id="KW-0653">Protein transport</keyword>
<dbReference type="RefSeq" id="WP_189052618.1">
    <property type="nucleotide sequence ID" value="NZ_BMJQ01000040.1"/>
</dbReference>
<proteinExistence type="inferred from homology"/>
<protein>
    <recommendedName>
        <fullName evidence="10">T2SS protein K first SAM-like domain-containing protein</fullName>
    </recommendedName>
</protein>
<keyword evidence="6" id="KW-0812">Transmembrane</keyword>
<evidence type="ECO:0000256" key="7">
    <source>
        <dbReference type="ARBA" id="ARBA00022927"/>
    </source>
</evidence>
<keyword evidence="8" id="KW-1133">Transmembrane helix</keyword>
<evidence type="ECO:0000256" key="6">
    <source>
        <dbReference type="ARBA" id="ARBA00022692"/>
    </source>
</evidence>
<dbReference type="AlphaFoldDB" id="A0A8J2Z0V4"/>
<reference evidence="11" key="1">
    <citation type="journal article" date="2014" name="Int. J. Syst. Evol. Microbiol.">
        <title>Complete genome sequence of Corynebacterium casei LMG S-19264T (=DSM 44701T), isolated from a smear-ripened cheese.</title>
        <authorList>
            <consortium name="US DOE Joint Genome Institute (JGI-PGF)"/>
            <person name="Walter F."/>
            <person name="Albersmeier A."/>
            <person name="Kalinowski J."/>
            <person name="Ruckert C."/>
        </authorList>
    </citation>
    <scope>NUCLEOTIDE SEQUENCE</scope>
    <source>
        <strain evidence="11">CGMCC 1.15725</strain>
    </source>
</reference>
<dbReference type="InterPro" id="IPR005628">
    <property type="entry name" value="GspK"/>
</dbReference>
<dbReference type="InterPro" id="IPR049031">
    <property type="entry name" value="T2SSK_SAM-like_1st"/>
</dbReference>
<organism evidence="11 12">
    <name type="scientific">Aliidongia dinghuensis</name>
    <dbReference type="NCBI Taxonomy" id="1867774"/>
    <lineage>
        <taxon>Bacteria</taxon>
        <taxon>Pseudomonadati</taxon>
        <taxon>Pseudomonadota</taxon>
        <taxon>Alphaproteobacteria</taxon>
        <taxon>Rhodospirillales</taxon>
        <taxon>Dongiaceae</taxon>
        <taxon>Aliidongia</taxon>
    </lineage>
</organism>
<dbReference type="SUPFAM" id="SSF158544">
    <property type="entry name" value="GspK insert domain-like"/>
    <property type="match status" value="1"/>
</dbReference>
<accession>A0A8J2Z0V4</accession>
<evidence type="ECO:0000256" key="9">
    <source>
        <dbReference type="ARBA" id="ARBA00023136"/>
    </source>
</evidence>